<evidence type="ECO:0000313" key="2">
    <source>
        <dbReference type="EMBL" id="CAL2105778.1"/>
    </source>
</evidence>
<organism evidence="2 3">
    <name type="scientific">Tenacibaculum vairaonense</name>
    <dbReference type="NCBI Taxonomy" id="3137860"/>
    <lineage>
        <taxon>Bacteria</taxon>
        <taxon>Pseudomonadati</taxon>
        <taxon>Bacteroidota</taxon>
        <taxon>Flavobacteriia</taxon>
        <taxon>Flavobacteriales</taxon>
        <taxon>Flavobacteriaceae</taxon>
        <taxon>Tenacibaculum</taxon>
    </lineage>
</organism>
<evidence type="ECO:0000313" key="3">
    <source>
        <dbReference type="Proteomes" id="UP001497602"/>
    </source>
</evidence>
<name>A0ABP1F819_9FLAO</name>
<comment type="caution">
    <text evidence="2">The sequence shown here is derived from an EMBL/GenBank/DDBJ whole genome shotgun (WGS) entry which is preliminary data.</text>
</comment>
<keyword evidence="1" id="KW-0732">Signal</keyword>
<reference evidence="2 3" key="1">
    <citation type="submission" date="2024-05" db="EMBL/GenBank/DDBJ databases">
        <authorList>
            <person name="Duchaud E."/>
        </authorList>
    </citation>
    <scope>NUCLEOTIDE SEQUENCE [LARGE SCALE GENOMIC DNA]</scope>
    <source>
        <strain evidence="2">Ena-SAMPLE-TAB-13-05-2024-13:56:06:370-140305</strain>
    </source>
</reference>
<proteinExistence type="predicted"/>
<gene>
    <name evidence="2" type="ORF">T190115A13A_190022</name>
</gene>
<evidence type="ECO:0000256" key="1">
    <source>
        <dbReference type="SAM" id="SignalP"/>
    </source>
</evidence>
<keyword evidence="3" id="KW-1185">Reference proteome</keyword>
<protein>
    <submittedName>
        <fullName evidence="2">DUF4252 domain-containing protein</fullName>
    </submittedName>
</protein>
<dbReference type="EMBL" id="CAXJRC010000010">
    <property type="protein sequence ID" value="CAL2105778.1"/>
    <property type="molecule type" value="Genomic_DNA"/>
</dbReference>
<sequence>MRSILFILCSFFFFQVNAQEQNFKNFYKSNKDRAAISLNLPGFTSNFFASNDELEELEVFLKKAKNYKVMIFDSEAQSTAKDFNKFIRKNDYKTLVRIKDGGDRVRVYFRETADLIREIVISTSTDNDGLVLLGVKTKLTKDELAALVKSAQTSIASN</sequence>
<feature type="signal peptide" evidence="1">
    <location>
        <begin position="1"/>
        <end position="18"/>
    </location>
</feature>
<dbReference type="Proteomes" id="UP001497602">
    <property type="component" value="Unassembled WGS sequence"/>
</dbReference>
<dbReference type="InterPro" id="IPR025348">
    <property type="entry name" value="DUF4252"/>
</dbReference>
<dbReference type="RefSeq" id="WP_348737602.1">
    <property type="nucleotide sequence ID" value="NZ_CAXJRC010000010.1"/>
</dbReference>
<dbReference type="Pfam" id="PF14060">
    <property type="entry name" value="DUF4252"/>
    <property type="match status" value="1"/>
</dbReference>
<feature type="chain" id="PRO_5045082383" evidence="1">
    <location>
        <begin position="19"/>
        <end position="158"/>
    </location>
</feature>
<accession>A0ABP1F819</accession>